<dbReference type="Gene3D" id="1.50.10.10">
    <property type="match status" value="1"/>
</dbReference>
<dbReference type="GO" id="GO:0005975">
    <property type="term" value="P:carbohydrate metabolic process"/>
    <property type="evidence" value="ECO:0007669"/>
    <property type="project" value="InterPro"/>
</dbReference>
<keyword evidence="8" id="KW-1133">Transmembrane helix</keyword>
<keyword evidence="6" id="KW-0106">Calcium</keyword>
<dbReference type="EC" id="3.2.1.-" evidence="7"/>
<keyword evidence="6" id="KW-0479">Metal-binding</keyword>
<keyword evidence="3" id="KW-0256">Endoplasmic reticulum</keyword>
<keyword evidence="8" id="KW-0472">Membrane</keyword>
<evidence type="ECO:0000256" key="4">
    <source>
        <dbReference type="ARBA" id="ARBA00023180"/>
    </source>
</evidence>
<keyword evidence="8" id="KW-0812">Transmembrane</keyword>
<dbReference type="InterPro" id="IPR001382">
    <property type="entry name" value="Glyco_hydro_47"/>
</dbReference>
<dbReference type="PRINTS" id="PR00747">
    <property type="entry name" value="GLYHDRLASE47"/>
</dbReference>
<proteinExistence type="inferred from homology"/>
<feature type="transmembrane region" description="Helical" evidence="8">
    <location>
        <begin position="193"/>
        <end position="216"/>
    </location>
</feature>
<keyword evidence="10" id="KW-1185">Reference proteome</keyword>
<keyword evidence="7" id="KW-0326">Glycosidase</keyword>
<dbReference type="InterPro" id="IPR036026">
    <property type="entry name" value="Seven-hairpin_glycosidases"/>
</dbReference>
<dbReference type="Pfam" id="PF01532">
    <property type="entry name" value="Glyco_hydro_47"/>
    <property type="match status" value="1"/>
</dbReference>
<evidence type="ECO:0000256" key="3">
    <source>
        <dbReference type="ARBA" id="ARBA00022824"/>
    </source>
</evidence>
<accession>A0A0V0SLS1</accession>
<keyword evidence="4" id="KW-0325">Glycoprotein</keyword>
<comment type="similarity">
    <text evidence="2 7">Belongs to the glycosyl hydrolase 47 family.</text>
</comment>
<dbReference type="GO" id="GO:0044322">
    <property type="term" value="C:endoplasmic reticulum quality control compartment"/>
    <property type="evidence" value="ECO:0007669"/>
    <property type="project" value="GOC"/>
</dbReference>
<comment type="cofactor">
    <cofactor evidence="6">
        <name>Ca(2+)</name>
        <dbReference type="ChEBI" id="CHEBI:29108"/>
    </cofactor>
</comment>
<comment type="subcellular location">
    <subcellularLocation>
        <location evidence="1">Endoplasmic reticulum</location>
    </subcellularLocation>
</comment>
<evidence type="ECO:0000313" key="9">
    <source>
        <dbReference type="EMBL" id="KRX27564.1"/>
    </source>
</evidence>
<dbReference type="SUPFAM" id="SSF48225">
    <property type="entry name" value="Seven-hairpin glycosidases"/>
    <property type="match status" value="1"/>
</dbReference>
<dbReference type="PANTHER" id="PTHR45679:SF6">
    <property type="entry name" value="ER DEGRADATION-ENHANCING ALPHA-MANNOSIDASE-LIKE PROTEIN 2"/>
    <property type="match status" value="1"/>
</dbReference>
<sequence>LKCKFLYFYFYVHDNQRSSYLLILLGCFQLKMDEDIVKGKLKLKRNKKKHKVNTADPYPTSKAVNEANLAESQKLETKKTKAELAFERRQAQLQAERIAKRAKTSHREKVEKFNEYLDNLTELNDIPKPLSRAGSFVTPTELVTQSSLGDNGPMSIGGFLNPNKDCHRSTTVKFQNQQANARSFTTNNRTPVMLFRCSIVIFIGWCAVSSNVFMFTKERMQYYKEKVKRIFLHAYDSYIQYAFPFDELKPISCAGMNSWGSFSLSLIDSLDTLIIMGNYSEFRRVADIIIDGFDSCADVNVSVFETNIRVIGGLLSAHILSKTANMELEEGWPCQGPLLRLAESVASKLLPAFKTTTGMPYGTVNLRHGVCENETSITCTAGIGTFLLEFGTLSRLTGNYTYERAALNALQQLWNHKSSIGLVGNHIDVQTSMWTATDAGIGGGVDSYFEYLVKGGALINSESLLKHFNEYRKVIDKYMNHQDWFPWVSMYSGQLSLAVFQSLEAFWPGLLTLIGDVGAARRIMLNYDLILSQYGMTPEFYSIHKMEADKRSGYPLRPEVAESLMYLYRETEDPMLLRMGASIIEAIESSSKTTCGYATVYNVADHSIEDRMESFFLAETTKYLYMLFDPDNAIHDISGEKFVIYGPHGKCVINSGGYIFNTEAHPVDSSINSCCASTRLEDIKQFVDFQDNLDLLAIAESELKFGQLEEEKNYESCLANKGEALNEKKLIKMKCNSVTSKPNCRISSALISDSNLRVERKSQMKKNYENLRRTILNGIVEEDVFATVWIGKLLPRGSLFRRLHVLKRTCFNSCMVNKAAYEDKLNTAFFTIYRHEKFFKLFNSENQKCMARSVGVKPIMGNVDEYASNMHSSTLSEKKLPAKFSTKHDKKVSYLTCHWMSTVTNLIDLLKTLPV</sequence>
<evidence type="ECO:0000256" key="5">
    <source>
        <dbReference type="PIRSR" id="PIRSR601382-1"/>
    </source>
</evidence>
<dbReference type="GO" id="GO:0004571">
    <property type="term" value="F:mannosyl-oligosaccharide 1,2-alpha-mannosidase activity"/>
    <property type="evidence" value="ECO:0007669"/>
    <property type="project" value="InterPro"/>
</dbReference>
<feature type="active site" description="Proton donor" evidence="5">
    <location>
        <position position="539"/>
    </location>
</feature>
<dbReference type="Proteomes" id="UP000054630">
    <property type="component" value="Unassembled WGS sequence"/>
</dbReference>
<evidence type="ECO:0000313" key="10">
    <source>
        <dbReference type="Proteomes" id="UP000054630"/>
    </source>
</evidence>
<protein>
    <recommendedName>
        <fullName evidence="7">alpha-1,2-Mannosidase</fullName>
        <ecNumber evidence="7">3.2.1.-</ecNumber>
    </recommendedName>
</protein>
<reference evidence="9 10" key="1">
    <citation type="submission" date="2015-01" db="EMBL/GenBank/DDBJ databases">
        <title>Evolution of Trichinella species and genotypes.</title>
        <authorList>
            <person name="Korhonen P.K."/>
            <person name="Edoardo P."/>
            <person name="Giuseppe L.R."/>
            <person name="Gasser R.B."/>
        </authorList>
    </citation>
    <scope>NUCLEOTIDE SEQUENCE [LARGE SCALE GENOMIC DNA]</scope>
    <source>
        <strain evidence="9">ISS37</strain>
    </source>
</reference>
<gene>
    <name evidence="9" type="primary">EDEM2</name>
    <name evidence="9" type="ORF">T07_7619</name>
</gene>
<comment type="caution">
    <text evidence="9">The sequence shown here is derived from an EMBL/GenBank/DDBJ whole genome shotgun (WGS) entry which is preliminary data.</text>
</comment>
<dbReference type="EMBL" id="JYDL01000003">
    <property type="protein sequence ID" value="KRX27564.1"/>
    <property type="molecule type" value="Genomic_DNA"/>
</dbReference>
<dbReference type="OrthoDB" id="8118055at2759"/>
<evidence type="ECO:0000256" key="6">
    <source>
        <dbReference type="PIRSR" id="PIRSR601382-2"/>
    </source>
</evidence>
<keyword evidence="7" id="KW-0378">Hydrolase</keyword>
<evidence type="ECO:0000256" key="8">
    <source>
        <dbReference type="SAM" id="Phobius"/>
    </source>
</evidence>
<name>A0A0V0SLS1_9BILA</name>
<feature type="non-terminal residue" evidence="9">
    <location>
        <position position="1"/>
    </location>
</feature>
<dbReference type="PANTHER" id="PTHR45679">
    <property type="entry name" value="ER DEGRADATION-ENHANCING ALPHA-MANNOSIDASE-LIKE PROTEIN 2"/>
    <property type="match status" value="1"/>
</dbReference>
<feature type="active site" description="Proton donor" evidence="5">
    <location>
        <position position="305"/>
    </location>
</feature>
<feature type="active site" evidence="5">
    <location>
        <position position="446"/>
    </location>
</feature>
<organism evidence="9 10">
    <name type="scientific">Trichinella nelsoni</name>
    <dbReference type="NCBI Taxonomy" id="6336"/>
    <lineage>
        <taxon>Eukaryota</taxon>
        <taxon>Metazoa</taxon>
        <taxon>Ecdysozoa</taxon>
        <taxon>Nematoda</taxon>
        <taxon>Enoplea</taxon>
        <taxon>Dorylaimia</taxon>
        <taxon>Trichinellida</taxon>
        <taxon>Trichinellidae</taxon>
        <taxon>Trichinella</taxon>
    </lineage>
</organism>
<feature type="binding site" evidence="6">
    <location>
        <position position="662"/>
    </location>
    <ligand>
        <name>Ca(2+)</name>
        <dbReference type="ChEBI" id="CHEBI:29108"/>
    </ligand>
</feature>
<dbReference type="GO" id="GO:0005509">
    <property type="term" value="F:calcium ion binding"/>
    <property type="evidence" value="ECO:0007669"/>
    <property type="project" value="InterPro"/>
</dbReference>
<dbReference type="InterPro" id="IPR012341">
    <property type="entry name" value="6hp_glycosidase-like_sf"/>
</dbReference>
<feature type="active site" evidence="5">
    <location>
        <position position="559"/>
    </location>
</feature>
<evidence type="ECO:0000256" key="7">
    <source>
        <dbReference type="RuleBase" id="RU361193"/>
    </source>
</evidence>
<dbReference type="AlphaFoldDB" id="A0A0V0SLS1"/>
<dbReference type="STRING" id="6336.A0A0V0SLS1"/>
<dbReference type="GO" id="GO:1904380">
    <property type="term" value="P:endoplasmic reticulum mannose trimming"/>
    <property type="evidence" value="ECO:0007669"/>
    <property type="project" value="InterPro"/>
</dbReference>
<dbReference type="InterPro" id="IPR044674">
    <property type="entry name" value="EDEM1/2/3"/>
</dbReference>
<evidence type="ECO:0000256" key="1">
    <source>
        <dbReference type="ARBA" id="ARBA00004240"/>
    </source>
</evidence>
<dbReference type="GO" id="GO:0016020">
    <property type="term" value="C:membrane"/>
    <property type="evidence" value="ECO:0007669"/>
    <property type="project" value="InterPro"/>
</dbReference>
<evidence type="ECO:0000256" key="2">
    <source>
        <dbReference type="ARBA" id="ARBA00007658"/>
    </source>
</evidence>